<gene>
    <name evidence="9" type="ORF">GCM10011571_00450</name>
</gene>
<dbReference type="Gene3D" id="3.40.50.2300">
    <property type="match status" value="1"/>
</dbReference>
<dbReference type="PANTHER" id="PTHR34581">
    <property type="entry name" value="PTS SYSTEM N,N'-DIACETYLCHITOBIOSE-SPECIFIC EIIB COMPONENT"/>
    <property type="match status" value="1"/>
</dbReference>
<evidence type="ECO:0000313" key="9">
    <source>
        <dbReference type="EMBL" id="GGE03489.1"/>
    </source>
</evidence>
<dbReference type="GO" id="GO:0009401">
    <property type="term" value="P:phosphoenolpyruvate-dependent sugar phosphotransferase system"/>
    <property type="evidence" value="ECO:0007669"/>
    <property type="project" value="UniProtKB-KW"/>
</dbReference>
<dbReference type="InterPro" id="IPR036095">
    <property type="entry name" value="PTS_EIIB-like_sf"/>
</dbReference>
<keyword evidence="6" id="KW-0418">Kinase</keyword>
<evidence type="ECO:0000256" key="2">
    <source>
        <dbReference type="ARBA" id="ARBA00022553"/>
    </source>
</evidence>
<dbReference type="InterPro" id="IPR003501">
    <property type="entry name" value="PTS_EIIB_2/3"/>
</dbReference>
<dbReference type="Pfam" id="PF02302">
    <property type="entry name" value="PTS_IIB"/>
    <property type="match status" value="1"/>
</dbReference>
<evidence type="ECO:0000259" key="8">
    <source>
        <dbReference type="PROSITE" id="PS51100"/>
    </source>
</evidence>
<protein>
    <recommendedName>
        <fullName evidence="8">PTS EIIB type-3 domain-containing protein</fullName>
    </recommendedName>
</protein>
<dbReference type="PANTHER" id="PTHR34581:SF2">
    <property type="entry name" value="PTS SYSTEM N,N'-DIACETYLCHITOBIOSE-SPECIFIC EIIB COMPONENT"/>
    <property type="match status" value="1"/>
</dbReference>
<evidence type="ECO:0000313" key="10">
    <source>
        <dbReference type="Proteomes" id="UP000625210"/>
    </source>
</evidence>
<keyword evidence="3" id="KW-0762">Sugar transport</keyword>
<keyword evidence="2" id="KW-0597">Phosphoprotein</keyword>
<dbReference type="PROSITE" id="PS51100">
    <property type="entry name" value="PTS_EIIB_TYPE_3"/>
    <property type="match status" value="1"/>
</dbReference>
<evidence type="ECO:0000256" key="4">
    <source>
        <dbReference type="ARBA" id="ARBA00022679"/>
    </source>
</evidence>
<evidence type="ECO:0000256" key="7">
    <source>
        <dbReference type="PROSITE-ProRule" id="PRU00423"/>
    </source>
</evidence>
<evidence type="ECO:0000256" key="5">
    <source>
        <dbReference type="ARBA" id="ARBA00022683"/>
    </source>
</evidence>
<proteinExistence type="predicted"/>
<dbReference type="AlphaFoldDB" id="A0A8J2YA05"/>
<name>A0A8J2YA05_9BACL</name>
<keyword evidence="1" id="KW-0813">Transport</keyword>
<dbReference type="GO" id="GO:0008982">
    <property type="term" value="F:protein-N(PI)-phosphohistidine-sugar phosphotransferase activity"/>
    <property type="evidence" value="ECO:0007669"/>
    <property type="project" value="InterPro"/>
</dbReference>
<feature type="modified residue" description="Phosphocysteine; by EIIA" evidence="7">
    <location>
        <position position="20"/>
    </location>
</feature>
<reference evidence="9" key="1">
    <citation type="journal article" date="2014" name="Int. J. Syst. Evol. Microbiol.">
        <title>Complete genome sequence of Corynebacterium casei LMG S-19264T (=DSM 44701T), isolated from a smear-ripened cheese.</title>
        <authorList>
            <consortium name="US DOE Joint Genome Institute (JGI-PGF)"/>
            <person name="Walter F."/>
            <person name="Albersmeier A."/>
            <person name="Kalinowski J."/>
            <person name="Ruckert C."/>
        </authorList>
    </citation>
    <scope>NUCLEOTIDE SEQUENCE</scope>
    <source>
        <strain evidence="9">CGMCC 1.15179</strain>
    </source>
</reference>
<evidence type="ECO:0000256" key="3">
    <source>
        <dbReference type="ARBA" id="ARBA00022597"/>
    </source>
</evidence>
<keyword evidence="4" id="KW-0808">Transferase</keyword>
<organism evidence="9 10">
    <name type="scientific">Marinithermofilum abyssi</name>
    <dbReference type="NCBI Taxonomy" id="1571185"/>
    <lineage>
        <taxon>Bacteria</taxon>
        <taxon>Bacillati</taxon>
        <taxon>Bacillota</taxon>
        <taxon>Bacilli</taxon>
        <taxon>Bacillales</taxon>
        <taxon>Thermoactinomycetaceae</taxon>
        <taxon>Marinithermofilum</taxon>
    </lineage>
</organism>
<evidence type="ECO:0000256" key="1">
    <source>
        <dbReference type="ARBA" id="ARBA00022448"/>
    </source>
</evidence>
<feature type="domain" description="PTS EIIB type-3" evidence="8">
    <location>
        <begin position="13"/>
        <end position="116"/>
    </location>
</feature>
<dbReference type="InterPro" id="IPR051819">
    <property type="entry name" value="PTS_sugar-specific_EIIB"/>
</dbReference>
<dbReference type="EMBL" id="BMHQ01000001">
    <property type="protein sequence ID" value="GGE03489.1"/>
    <property type="molecule type" value="Genomic_DNA"/>
</dbReference>
<evidence type="ECO:0000256" key="6">
    <source>
        <dbReference type="ARBA" id="ARBA00022777"/>
    </source>
</evidence>
<keyword evidence="10" id="KW-1185">Reference proteome</keyword>
<keyword evidence="5" id="KW-0598">Phosphotransferase system</keyword>
<dbReference type="InterPro" id="IPR013012">
    <property type="entry name" value="PTS_EIIB_3"/>
</dbReference>
<comment type="caution">
    <text evidence="9">The sequence shown here is derived from an EMBL/GenBank/DDBJ whole genome shotgun (WGS) entry which is preliminary data.</text>
</comment>
<accession>A0A8J2YA05</accession>
<dbReference type="Proteomes" id="UP000625210">
    <property type="component" value="Unassembled WGS sequence"/>
</dbReference>
<reference evidence="9" key="2">
    <citation type="submission" date="2020-09" db="EMBL/GenBank/DDBJ databases">
        <authorList>
            <person name="Sun Q."/>
            <person name="Zhou Y."/>
        </authorList>
    </citation>
    <scope>NUCLEOTIDE SEQUENCE</scope>
    <source>
        <strain evidence="9">CGMCC 1.15179</strain>
    </source>
</reference>
<dbReference type="SUPFAM" id="SSF52794">
    <property type="entry name" value="PTS system IIB component-like"/>
    <property type="match status" value="1"/>
</dbReference>
<dbReference type="GO" id="GO:0016301">
    <property type="term" value="F:kinase activity"/>
    <property type="evidence" value="ECO:0007669"/>
    <property type="project" value="UniProtKB-KW"/>
</dbReference>
<sequence>MERGNRFTAMDRPIRAAILCTMGTTSRCLAEKIQTAAGAHGIPLQISAASVAEFEEIAPELDVLLLEPQVRHHQKSFAKTAALYGLPLAVVEPRAFATMNGDRVLQQMLDLLKRDA</sequence>